<feature type="binding site" evidence="7">
    <location>
        <position position="330"/>
    </location>
    <ligand>
        <name>N-formimidoyl-L-glutamate</name>
        <dbReference type="ChEBI" id="CHEBI:58928"/>
    </ligand>
</feature>
<comment type="similarity">
    <text evidence="7">Belongs to the metallo-dependent hydrolases superfamily. HutI family.</text>
</comment>
<feature type="binding site" evidence="7">
    <location>
        <position position="188"/>
    </location>
    <ligand>
        <name>4-imidazolone-5-propanoate</name>
        <dbReference type="ChEBI" id="CHEBI:77893"/>
    </ligand>
</feature>
<feature type="binding site" evidence="7">
    <location>
        <position position="326"/>
    </location>
    <ligand>
        <name>Fe(3+)</name>
        <dbReference type="ChEBI" id="CHEBI:29034"/>
    </ligand>
</feature>
<dbReference type="Pfam" id="PF01979">
    <property type="entry name" value="Amidohydro_1"/>
    <property type="match status" value="1"/>
</dbReference>
<comment type="catalytic activity">
    <reaction evidence="7">
        <text>4-imidazolone-5-propanoate + H2O = N-formimidoyl-L-glutamate</text>
        <dbReference type="Rhea" id="RHEA:23660"/>
        <dbReference type="ChEBI" id="CHEBI:15377"/>
        <dbReference type="ChEBI" id="CHEBI:58928"/>
        <dbReference type="ChEBI" id="CHEBI:77893"/>
        <dbReference type="EC" id="3.5.2.7"/>
    </reaction>
</comment>
<evidence type="ECO:0000256" key="4">
    <source>
        <dbReference type="ARBA" id="ARBA00022808"/>
    </source>
</evidence>
<feature type="binding site" evidence="7">
    <location>
        <position position="326"/>
    </location>
    <ligand>
        <name>Zn(2+)</name>
        <dbReference type="ChEBI" id="CHEBI:29105"/>
    </ligand>
</feature>
<dbReference type="InterPro" id="IPR011059">
    <property type="entry name" value="Metal-dep_hydrolase_composite"/>
</dbReference>
<dbReference type="InterPro" id="IPR032466">
    <property type="entry name" value="Metal_Hydrolase"/>
</dbReference>
<comment type="subcellular location">
    <subcellularLocation>
        <location evidence="7">Cytoplasm</location>
    </subcellularLocation>
</comment>
<feature type="binding site" evidence="7">
    <location>
        <position position="83"/>
    </location>
    <ligand>
        <name>Zn(2+)</name>
        <dbReference type="ChEBI" id="CHEBI:29105"/>
    </ligand>
</feature>
<comment type="cofactor">
    <cofactor evidence="7">
        <name>Zn(2+)</name>
        <dbReference type="ChEBI" id="CHEBI:29105"/>
    </cofactor>
    <cofactor evidence="7">
        <name>Fe(3+)</name>
        <dbReference type="ChEBI" id="CHEBI:29034"/>
    </cofactor>
    <text evidence="7">Binds 1 zinc or iron ion per subunit.</text>
</comment>
<dbReference type="AlphaFoldDB" id="A0A7C0XDL2"/>
<evidence type="ECO:0000256" key="1">
    <source>
        <dbReference type="ARBA" id="ARBA00012864"/>
    </source>
</evidence>
<feature type="binding site" evidence="7">
    <location>
        <position position="251"/>
    </location>
    <ligand>
        <name>Zn(2+)</name>
        <dbReference type="ChEBI" id="CHEBI:29105"/>
    </ligand>
</feature>
<evidence type="ECO:0000259" key="8">
    <source>
        <dbReference type="Pfam" id="PF01979"/>
    </source>
</evidence>
<comment type="pathway">
    <text evidence="7">Amino-acid degradation; L-histidine degradation into L-glutamate; N-formimidoyl-L-glutamate from L-histidine: step 3/3.</text>
</comment>
<evidence type="ECO:0000256" key="6">
    <source>
        <dbReference type="ARBA" id="ARBA00023004"/>
    </source>
</evidence>
<dbReference type="SUPFAM" id="SSF51556">
    <property type="entry name" value="Metallo-dependent hydrolases"/>
    <property type="match status" value="1"/>
</dbReference>
<dbReference type="GO" id="GO:0050480">
    <property type="term" value="F:imidazolonepropionase activity"/>
    <property type="evidence" value="ECO:0007669"/>
    <property type="project" value="UniProtKB-UniRule"/>
</dbReference>
<keyword evidence="2 7" id="KW-0479">Metal-binding</keyword>
<dbReference type="UniPathway" id="UPA00379">
    <property type="reaction ID" value="UER00551"/>
</dbReference>
<keyword evidence="7" id="KW-0963">Cytoplasm</keyword>
<dbReference type="GO" id="GO:0019557">
    <property type="term" value="P:L-histidine catabolic process to glutamate and formate"/>
    <property type="evidence" value="ECO:0007669"/>
    <property type="project" value="UniProtKB-UniPathway"/>
</dbReference>
<dbReference type="GO" id="GO:0005737">
    <property type="term" value="C:cytoplasm"/>
    <property type="evidence" value="ECO:0007669"/>
    <property type="project" value="UniProtKB-SubCell"/>
</dbReference>
<keyword evidence="5 7" id="KW-0862">Zinc</keyword>
<reference evidence="9" key="1">
    <citation type="journal article" date="2020" name="mSystems">
        <title>Genome- and Community-Level Interaction Insights into Carbon Utilization and Element Cycling Functions of Hydrothermarchaeota in Hydrothermal Sediment.</title>
        <authorList>
            <person name="Zhou Z."/>
            <person name="Liu Y."/>
            <person name="Xu W."/>
            <person name="Pan J."/>
            <person name="Luo Z.H."/>
            <person name="Li M."/>
        </authorList>
    </citation>
    <scope>NUCLEOTIDE SEQUENCE [LARGE SCALE GENOMIC DNA]</scope>
    <source>
        <strain evidence="9">HyVt-237</strain>
    </source>
</reference>
<dbReference type="NCBIfam" id="TIGR01224">
    <property type="entry name" value="hutI"/>
    <property type="match status" value="1"/>
</dbReference>
<feature type="domain" description="Amidohydrolase-related" evidence="8">
    <location>
        <begin position="74"/>
        <end position="414"/>
    </location>
</feature>
<dbReference type="EC" id="3.5.2.7" evidence="1 7"/>
<feature type="binding site" evidence="7">
    <location>
        <position position="155"/>
    </location>
    <ligand>
        <name>4-imidazolone-5-propanoate</name>
        <dbReference type="ChEBI" id="CHEBI:77893"/>
    </ligand>
</feature>
<proteinExistence type="inferred from homology"/>
<dbReference type="CDD" id="cd01296">
    <property type="entry name" value="Imidazolone-5PH"/>
    <property type="match status" value="1"/>
</dbReference>
<keyword evidence="4 7" id="KW-0369">Histidine metabolism</keyword>
<accession>A0A7C0XDL2</accession>
<dbReference type="InterPro" id="IPR006680">
    <property type="entry name" value="Amidohydro-rel"/>
</dbReference>
<gene>
    <name evidence="7" type="primary">hutI</name>
    <name evidence="9" type="ORF">ENG67_05270</name>
</gene>
<dbReference type="Gene3D" id="3.20.20.140">
    <property type="entry name" value="Metal-dependent hydrolases"/>
    <property type="match status" value="1"/>
</dbReference>
<name>A0A7C0XDL2_UNCW3</name>
<dbReference type="Gene3D" id="2.30.40.10">
    <property type="entry name" value="Urease, subunit C, domain 1"/>
    <property type="match status" value="1"/>
</dbReference>
<keyword evidence="6 7" id="KW-0408">Iron</keyword>
<feature type="binding site" evidence="7">
    <location>
        <position position="328"/>
    </location>
    <ligand>
        <name>N-formimidoyl-L-glutamate</name>
        <dbReference type="ChEBI" id="CHEBI:58928"/>
    </ligand>
</feature>
<evidence type="ECO:0000313" key="9">
    <source>
        <dbReference type="EMBL" id="HDM90598.1"/>
    </source>
</evidence>
<evidence type="ECO:0000256" key="7">
    <source>
        <dbReference type="HAMAP-Rule" id="MF_00372"/>
    </source>
</evidence>
<dbReference type="GO" id="GO:0019556">
    <property type="term" value="P:L-histidine catabolic process to glutamate and formamide"/>
    <property type="evidence" value="ECO:0007669"/>
    <property type="project" value="UniProtKB-UniRule"/>
</dbReference>
<evidence type="ECO:0000256" key="2">
    <source>
        <dbReference type="ARBA" id="ARBA00022723"/>
    </source>
</evidence>
<dbReference type="PANTHER" id="PTHR42752:SF1">
    <property type="entry name" value="IMIDAZOLONEPROPIONASE-RELATED"/>
    <property type="match status" value="1"/>
</dbReference>
<evidence type="ECO:0000256" key="5">
    <source>
        <dbReference type="ARBA" id="ARBA00022833"/>
    </source>
</evidence>
<feature type="binding site" evidence="7">
    <location>
        <position position="83"/>
    </location>
    <ligand>
        <name>Fe(3+)</name>
        <dbReference type="ChEBI" id="CHEBI:29034"/>
    </ligand>
</feature>
<feature type="binding site" evidence="7">
    <location>
        <position position="331"/>
    </location>
    <ligand>
        <name>4-imidazolone-5-propanoate</name>
        <dbReference type="ChEBI" id="CHEBI:77893"/>
    </ligand>
</feature>
<protein>
    <recommendedName>
        <fullName evidence="1 7">Imidazolonepropionase</fullName>
        <ecNumber evidence="1 7">3.5.2.7</ecNumber>
    </recommendedName>
    <alternativeName>
        <fullName evidence="7">Imidazolone-5-propionate hydrolase</fullName>
    </alternativeName>
</protein>
<dbReference type="PANTHER" id="PTHR42752">
    <property type="entry name" value="IMIDAZOLONEPROPIONASE"/>
    <property type="match status" value="1"/>
</dbReference>
<feature type="binding site" evidence="7">
    <location>
        <position position="251"/>
    </location>
    <ligand>
        <name>Fe(3+)</name>
        <dbReference type="ChEBI" id="CHEBI:29034"/>
    </ligand>
</feature>
<feature type="binding site" evidence="7">
    <location>
        <position position="85"/>
    </location>
    <ligand>
        <name>Fe(3+)</name>
        <dbReference type="ChEBI" id="CHEBI:29034"/>
    </ligand>
</feature>
<evidence type="ECO:0000256" key="3">
    <source>
        <dbReference type="ARBA" id="ARBA00022801"/>
    </source>
</evidence>
<organism evidence="9">
    <name type="scientific">candidate division WOR-3 bacterium</name>
    <dbReference type="NCBI Taxonomy" id="2052148"/>
    <lineage>
        <taxon>Bacteria</taxon>
        <taxon>Bacteria division WOR-3</taxon>
    </lineage>
</organism>
<feature type="binding site" evidence="7">
    <location>
        <position position="92"/>
    </location>
    <ligand>
        <name>4-imidazolone-5-propanoate</name>
        <dbReference type="ChEBI" id="CHEBI:77893"/>
    </ligand>
</feature>
<dbReference type="InterPro" id="IPR005920">
    <property type="entry name" value="HutI"/>
</dbReference>
<comment type="function">
    <text evidence="7">Catalyzes the hydrolytic cleavage of the carbon-nitrogen bond in imidazolone-5-propanoate to yield N-formimidoyl-L-glutamate. It is the third step in the universal histidine degradation pathway.</text>
</comment>
<dbReference type="Proteomes" id="UP000885931">
    <property type="component" value="Unassembled WGS sequence"/>
</dbReference>
<dbReference type="EMBL" id="DRBW01000197">
    <property type="protein sequence ID" value="HDM90598.1"/>
    <property type="molecule type" value="Genomic_DNA"/>
</dbReference>
<feature type="binding site" evidence="7">
    <location>
        <position position="85"/>
    </location>
    <ligand>
        <name>Zn(2+)</name>
        <dbReference type="ChEBI" id="CHEBI:29105"/>
    </ligand>
</feature>
<dbReference type="GO" id="GO:0005506">
    <property type="term" value="F:iron ion binding"/>
    <property type="evidence" value="ECO:0007669"/>
    <property type="project" value="UniProtKB-UniRule"/>
</dbReference>
<sequence>MMKADLFIDKIEELVPVSGEGPLSGERQSTPFVIKGGAVAISGDRIIAAGERKAVLKEAEITGETLIIDASGKTVIPGFVDPHTHLLYGGCRHWEYEERLKGTTYLEILKKGGGINDTVRATRSTDDGELLDGLMKRLRILLKLGTTSLEIKTGYGLSLQEELRLLKIIKRAKSRSLQDIAVTLLGAHAIPSEYRDRREEYVQLMAGEMLDVARGMADFVDVFQDEGAFTYEEARKILKRAGKLGYGLKLHADELSSSRGAELAGELGAVSADHLTHPSEKGLELMRRSGTVAVLLPGTTFFLGSGEYAPARKFIDMGIPVALATDHNPGTCPIYSMAEIIGLSVRFLGLTPYEALVASTINAAHAIRIGEKTGSLAPGKQADLLILDAHSYVHIPYEFGRNLVETVIKKGKIVWSTEDPA</sequence>
<keyword evidence="3 7" id="KW-0378">Hydrolase</keyword>
<dbReference type="HAMAP" id="MF_00372">
    <property type="entry name" value="HutI"/>
    <property type="match status" value="1"/>
</dbReference>
<comment type="caution">
    <text evidence="9">The sequence shown here is derived from an EMBL/GenBank/DDBJ whole genome shotgun (WGS) entry which is preliminary data.</text>
</comment>
<feature type="binding site" evidence="7">
    <location>
        <position position="254"/>
    </location>
    <ligand>
        <name>4-imidazolone-5-propanoate</name>
        <dbReference type="ChEBI" id="CHEBI:77893"/>
    </ligand>
</feature>
<dbReference type="SUPFAM" id="SSF51338">
    <property type="entry name" value="Composite domain of metallo-dependent hydrolases"/>
    <property type="match status" value="1"/>
</dbReference>
<feature type="binding site" evidence="7">
    <location>
        <position position="155"/>
    </location>
    <ligand>
        <name>N-formimidoyl-L-glutamate</name>
        <dbReference type="ChEBI" id="CHEBI:58928"/>
    </ligand>
</feature>
<dbReference type="GO" id="GO:0008270">
    <property type="term" value="F:zinc ion binding"/>
    <property type="evidence" value="ECO:0007669"/>
    <property type="project" value="UniProtKB-UniRule"/>
</dbReference>